<dbReference type="GO" id="GO:0005576">
    <property type="term" value="C:extracellular region"/>
    <property type="evidence" value="ECO:0007669"/>
    <property type="project" value="InterPro"/>
</dbReference>
<dbReference type="SUPFAM" id="SSF49265">
    <property type="entry name" value="Fibronectin type III"/>
    <property type="match status" value="2"/>
</dbReference>
<reference evidence="3 4" key="1">
    <citation type="journal article" date="2013" name="Nature">
        <title>Insights into bilaterian evolution from three spiralian genomes.</title>
        <authorList>
            <person name="Simakov O."/>
            <person name="Marletaz F."/>
            <person name="Cho S.J."/>
            <person name="Edsinger-Gonzales E."/>
            <person name="Havlak P."/>
            <person name="Hellsten U."/>
            <person name="Kuo D.H."/>
            <person name="Larsson T."/>
            <person name="Lv J."/>
            <person name="Arendt D."/>
            <person name="Savage R."/>
            <person name="Osoegawa K."/>
            <person name="de Jong P."/>
            <person name="Grimwood J."/>
            <person name="Chapman J.A."/>
            <person name="Shapiro H."/>
            <person name="Aerts A."/>
            <person name="Otillar R.P."/>
            <person name="Terry A.Y."/>
            <person name="Boore J.L."/>
            <person name="Grigoriev I.V."/>
            <person name="Lindberg D.R."/>
            <person name="Seaver E.C."/>
            <person name="Weisblat D.A."/>
            <person name="Putnam N.H."/>
            <person name="Rokhsar D.S."/>
        </authorList>
    </citation>
    <scope>NUCLEOTIDE SEQUENCE [LARGE SCALE GENOMIC DNA]</scope>
</reference>
<dbReference type="Proteomes" id="UP000030746">
    <property type="component" value="Unassembled WGS sequence"/>
</dbReference>
<dbReference type="SMART" id="SM00217">
    <property type="entry name" value="WAP"/>
    <property type="match status" value="1"/>
</dbReference>
<name>V4A334_LOTGI</name>
<dbReference type="InterPro" id="IPR003961">
    <property type="entry name" value="FN3_dom"/>
</dbReference>
<protein>
    <recommendedName>
        <fullName evidence="5">Anosmin-1</fullName>
    </recommendedName>
</protein>
<dbReference type="KEGG" id="lgi:LOTGIDRAFT_159069"/>
<dbReference type="GO" id="GO:0009986">
    <property type="term" value="C:cell surface"/>
    <property type="evidence" value="ECO:0007669"/>
    <property type="project" value="TreeGrafter"/>
</dbReference>
<organism evidence="3 4">
    <name type="scientific">Lottia gigantea</name>
    <name type="common">Giant owl limpet</name>
    <dbReference type="NCBI Taxonomy" id="225164"/>
    <lineage>
        <taxon>Eukaryota</taxon>
        <taxon>Metazoa</taxon>
        <taxon>Spiralia</taxon>
        <taxon>Lophotrochozoa</taxon>
        <taxon>Mollusca</taxon>
        <taxon>Gastropoda</taxon>
        <taxon>Patellogastropoda</taxon>
        <taxon>Lottioidea</taxon>
        <taxon>Lottiidae</taxon>
        <taxon>Lottia</taxon>
    </lineage>
</organism>
<dbReference type="AlphaFoldDB" id="V4A334"/>
<evidence type="ECO:0000313" key="3">
    <source>
        <dbReference type="EMBL" id="ESO98273.1"/>
    </source>
</evidence>
<dbReference type="CDD" id="cd00199">
    <property type="entry name" value="WAP"/>
    <property type="match status" value="1"/>
</dbReference>
<dbReference type="PANTHER" id="PTHR14131:SF5">
    <property type="entry name" value="ANOSMIN-1"/>
    <property type="match status" value="1"/>
</dbReference>
<dbReference type="Gene3D" id="2.60.40.10">
    <property type="entry name" value="Immunoglobulins"/>
    <property type="match status" value="1"/>
</dbReference>
<dbReference type="CTD" id="20237948"/>
<dbReference type="PROSITE" id="PS51390">
    <property type="entry name" value="WAP"/>
    <property type="match status" value="1"/>
</dbReference>
<dbReference type="InterPro" id="IPR013783">
    <property type="entry name" value="Ig-like_fold"/>
</dbReference>
<dbReference type="PANTHER" id="PTHR14131">
    <property type="entry name" value="ANOSMIN"/>
    <property type="match status" value="1"/>
</dbReference>
<dbReference type="STRING" id="225164.V4A334"/>
<dbReference type="GO" id="GO:0030414">
    <property type="term" value="F:peptidase inhibitor activity"/>
    <property type="evidence" value="ECO:0007669"/>
    <property type="project" value="InterPro"/>
</dbReference>
<gene>
    <name evidence="3" type="ORF">LOTGIDRAFT_159069</name>
</gene>
<dbReference type="SUPFAM" id="SSF57256">
    <property type="entry name" value="Elafin-like"/>
    <property type="match status" value="1"/>
</dbReference>
<accession>V4A334</accession>
<evidence type="ECO:0000259" key="1">
    <source>
        <dbReference type="PROSITE" id="PS50853"/>
    </source>
</evidence>
<dbReference type="OMA" id="VYWQSST"/>
<dbReference type="Pfam" id="PF00041">
    <property type="entry name" value="fn3"/>
    <property type="match status" value="1"/>
</dbReference>
<keyword evidence="4" id="KW-1185">Reference proteome</keyword>
<dbReference type="Pfam" id="PF00095">
    <property type="entry name" value="WAP"/>
    <property type="match status" value="1"/>
</dbReference>
<dbReference type="InterPro" id="IPR042447">
    <property type="entry name" value="Anosmin-1"/>
</dbReference>
<dbReference type="GeneID" id="20237948"/>
<proteinExistence type="predicted"/>
<feature type="domain" description="WAP" evidence="2">
    <location>
        <begin position="87"/>
        <end position="136"/>
    </location>
</feature>
<sequence length="669" mass="76102">MCPTWSPLYYNGNDIVVPGNDLIKTCQKKRDCKWCLYVCDRRDVENYTDLQQCRVACRYCYDRWCKSSLGEVTPSCDRACGFVNRLSTVKSGSCRDVSTLVDFESACIKECENDGDCSQTKKCCRHDCGATCQKPIPDEKLPPLPIDIEFLTNKRGGVSVRWKRGKMVDNRRELIQPELYIIQYWSNSAHNKRPRHRITSGLSYEVFRNSHRLKHGKKYEFKILSVNIHGSPGFTHVHDYIKPIKKPSKPLNLQVMNEKARYGNNIVDLRISWQPPIFTSDLPIKRYQVNWLEVPDTSTTYIRQKFNKESLPPNQHSFTLKDLAAGTKYLIQVRAIIKFKSRRFKGRPASLQIETYSPPSPGDELESWSGRYGHDVYNISIIDSFYHQGSLKSVITWKSAVTSEKYMLFWKAENCAQSNDHSSHLQENSATSHKLEFELYNLQYECSYVVRIHPVDVKAMMGLPSVTNFRTPQCSKVTVKGRKSPDCPENIKPPGKPKNVTVEILGDLCSSIMIFVEWSPEPWSEDKKFVIMWGASVESTKSQIIYTSNPHKTISSGNVNKMILSQVDYLTHYTVQISIQTKYGTGQPVMKHFSTPASNCSGTTSSPDVSTIFTTKSAKISQNAIINVKATSTSETVKVSNTKNNAATLPQSIYCVFITVILLFSSLWC</sequence>
<dbReference type="Gene3D" id="4.10.75.10">
    <property type="entry name" value="Elafin-like"/>
    <property type="match status" value="1"/>
</dbReference>
<feature type="domain" description="Fibronectin type-III" evidence="1">
    <location>
        <begin position="249"/>
        <end position="360"/>
    </location>
</feature>
<dbReference type="PROSITE" id="PS50853">
    <property type="entry name" value="FN3"/>
    <property type="match status" value="1"/>
</dbReference>
<evidence type="ECO:0000313" key="4">
    <source>
        <dbReference type="Proteomes" id="UP000030746"/>
    </source>
</evidence>
<evidence type="ECO:0008006" key="5">
    <source>
        <dbReference type="Google" id="ProtNLM"/>
    </source>
</evidence>
<dbReference type="CDD" id="cd00063">
    <property type="entry name" value="FN3"/>
    <property type="match status" value="1"/>
</dbReference>
<dbReference type="HOGENOM" id="CLU_030264_0_0_1"/>
<dbReference type="OrthoDB" id="9985779at2759"/>
<dbReference type="GO" id="GO:0030182">
    <property type="term" value="P:neuron differentiation"/>
    <property type="evidence" value="ECO:0007669"/>
    <property type="project" value="TreeGrafter"/>
</dbReference>
<dbReference type="InterPro" id="IPR036116">
    <property type="entry name" value="FN3_sf"/>
</dbReference>
<evidence type="ECO:0000259" key="2">
    <source>
        <dbReference type="PROSITE" id="PS51390"/>
    </source>
</evidence>
<dbReference type="RefSeq" id="XP_009050978.1">
    <property type="nucleotide sequence ID" value="XM_009052730.1"/>
</dbReference>
<dbReference type="EMBL" id="KB201262">
    <property type="protein sequence ID" value="ESO98273.1"/>
    <property type="molecule type" value="Genomic_DNA"/>
</dbReference>
<dbReference type="InterPro" id="IPR036645">
    <property type="entry name" value="Elafin-like_sf"/>
</dbReference>
<dbReference type="SMART" id="SM00060">
    <property type="entry name" value="FN3"/>
    <property type="match status" value="3"/>
</dbReference>
<dbReference type="InterPro" id="IPR008197">
    <property type="entry name" value="WAP_dom"/>
</dbReference>